<sequence length="457" mass="50109">MSRQDVYAEVENLRELCENTTKYIWENPELSGHEDLGVKHYSQLMEDNGFKVTFDEKKPTAFVAEWGEGAPVIAIMGEYDALPGLSQAVSAEKQSVREDGVGHGCGHNMLGSAAAYGAIAVKNELEKEGLKGTIKFFGCPEEETLNGKVEMVHHGMFDGCDIAISWHPMNANMVLQESYLASASCRYYFHGTASHAGFAPQNGRSALDAVEIMNVGANYLREHVVDRTRIHYSTHGDAFAPNIVPPEADSYFYVRAPHISDVKDTLARLNKCAEGAAIMTETTVDIELDSGCCEMLPNIAYTDLTQKVLDEIPAIEYTEEELAFAKSLQDTLNPVMLKRAQESFEQDGPMFIGTAHRDLWQKNPINASTDSGDVSMIMPMNLITAACWPIGVAPHTWQATACGGSTIGQKAAVWAAKAIAGTAYELVTNEEARKEIIAEFESKKPEDYEPLLGPARL</sequence>
<dbReference type="SUPFAM" id="SSF53187">
    <property type="entry name" value="Zn-dependent exopeptidases"/>
    <property type="match status" value="1"/>
</dbReference>
<evidence type="ECO:0000313" key="2">
    <source>
        <dbReference type="EMBL" id="MDO4842159.1"/>
    </source>
</evidence>
<dbReference type="Pfam" id="PF01546">
    <property type="entry name" value="Peptidase_M20"/>
    <property type="match status" value="1"/>
</dbReference>
<dbReference type="GO" id="GO:0046657">
    <property type="term" value="P:folic acid catabolic process"/>
    <property type="evidence" value="ECO:0007669"/>
    <property type="project" value="TreeGrafter"/>
</dbReference>
<dbReference type="InterPro" id="IPR017145">
    <property type="entry name" value="Aminobenzoyl-glu_utiliz_pB"/>
</dbReference>
<dbReference type="GO" id="GO:0071713">
    <property type="term" value="F:para-aminobenzoyl-glutamate hydrolase activity"/>
    <property type="evidence" value="ECO:0007669"/>
    <property type="project" value="TreeGrafter"/>
</dbReference>
<dbReference type="InterPro" id="IPR011650">
    <property type="entry name" value="Peptidase_M20_dimer"/>
</dbReference>
<organism evidence="2 3">
    <name type="scientific">Phoenicibacter congonensis</name>
    <dbReference type="NCBI Taxonomy" id="1944646"/>
    <lineage>
        <taxon>Bacteria</taxon>
        <taxon>Bacillati</taxon>
        <taxon>Actinomycetota</taxon>
        <taxon>Coriobacteriia</taxon>
        <taxon>Eggerthellales</taxon>
        <taxon>Eggerthellaceae</taxon>
        <taxon>Phoenicibacter</taxon>
    </lineage>
</organism>
<evidence type="ECO:0000313" key="3">
    <source>
        <dbReference type="Proteomes" id="UP001168575"/>
    </source>
</evidence>
<dbReference type="NCBIfam" id="TIGR01891">
    <property type="entry name" value="amidohydrolases"/>
    <property type="match status" value="1"/>
</dbReference>
<accession>A0AA43UBC2</accession>
<dbReference type="Gene3D" id="3.40.630.10">
    <property type="entry name" value="Zn peptidases"/>
    <property type="match status" value="2"/>
</dbReference>
<proteinExistence type="predicted"/>
<gene>
    <name evidence="2" type="ORF">Q3982_05730</name>
</gene>
<dbReference type="InterPro" id="IPR002933">
    <property type="entry name" value="Peptidase_M20"/>
</dbReference>
<dbReference type="PANTHER" id="PTHR30575">
    <property type="entry name" value="PEPTIDASE M20"/>
    <property type="match status" value="1"/>
</dbReference>
<dbReference type="Gene3D" id="3.30.70.360">
    <property type="match status" value="1"/>
</dbReference>
<dbReference type="PIRSF" id="PIRSF037227">
    <property type="entry name" value="Aminobenzoyl-glu_utiliz_pB"/>
    <property type="match status" value="1"/>
</dbReference>
<dbReference type="Pfam" id="PF07687">
    <property type="entry name" value="M20_dimer"/>
    <property type="match status" value="1"/>
</dbReference>
<dbReference type="AlphaFoldDB" id="A0AA43UBC2"/>
<reference evidence="2" key="1">
    <citation type="submission" date="2023-07" db="EMBL/GenBank/DDBJ databases">
        <title>Between Cages and Wild: Unraveling the Impact of Captivity on Animal Microbiomes and Antimicrobial Resistance.</title>
        <authorList>
            <person name="Schmartz G.P."/>
            <person name="Rehner J."/>
            <person name="Schuff M.J."/>
            <person name="Becker S.L."/>
            <person name="Kravczyk M."/>
            <person name="Gurevich A."/>
            <person name="Francke R."/>
            <person name="Mueller R."/>
            <person name="Keller V."/>
            <person name="Keller A."/>
        </authorList>
    </citation>
    <scope>NUCLEOTIDE SEQUENCE</scope>
    <source>
        <strain evidence="2">S12M_St_49</strain>
    </source>
</reference>
<keyword evidence="3" id="KW-1185">Reference proteome</keyword>
<dbReference type="GO" id="GO:0005737">
    <property type="term" value="C:cytoplasm"/>
    <property type="evidence" value="ECO:0007669"/>
    <property type="project" value="TreeGrafter"/>
</dbReference>
<dbReference type="PANTHER" id="PTHR30575:SF0">
    <property type="entry name" value="XAA-ARG DIPEPTIDASE"/>
    <property type="match status" value="1"/>
</dbReference>
<dbReference type="InterPro" id="IPR052030">
    <property type="entry name" value="Peptidase_M20/M20A_hydrolases"/>
</dbReference>
<dbReference type="InterPro" id="IPR036264">
    <property type="entry name" value="Bact_exopeptidase_dim_dom"/>
</dbReference>
<protein>
    <submittedName>
        <fullName evidence="2">Amidohydrolase</fullName>
    </submittedName>
</protein>
<dbReference type="InterPro" id="IPR017439">
    <property type="entry name" value="Amidohydrolase"/>
</dbReference>
<name>A0AA43UBC2_9ACTN</name>
<dbReference type="GO" id="GO:0016805">
    <property type="term" value="F:dipeptidase activity"/>
    <property type="evidence" value="ECO:0007669"/>
    <property type="project" value="TreeGrafter"/>
</dbReference>
<comment type="caution">
    <text evidence="2">The sequence shown here is derived from an EMBL/GenBank/DDBJ whole genome shotgun (WGS) entry which is preliminary data.</text>
</comment>
<feature type="domain" description="Peptidase M20 dimerisation" evidence="1">
    <location>
        <begin position="182"/>
        <end position="274"/>
    </location>
</feature>
<dbReference type="Proteomes" id="UP001168575">
    <property type="component" value="Unassembled WGS sequence"/>
</dbReference>
<dbReference type="SUPFAM" id="SSF55031">
    <property type="entry name" value="Bacterial exopeptidase dimerisation domain"/>
    <property type="match status" value="1"/>
</dbReference>
<dbReference type="EMBL" id="JAUMVS010000104">
    <property type="protein sequence ID" value="MDO4842159.1"/>
    <property type="molecule type" value="Genomic_DNA"/>
</dbReference>
<evidence type="ECO:0000259" key="1">
    <source>
        <dbReference type="Pfam" id="PF07687"/>
    </source>
</evidence>